<reference evidence="2" key="1">
    <citation type="submission" date="2016-10" db="EMBL/GenBank/DDBJ databases">
        <authorList>
            <person name="Varghese N."/>
            <person name="Submissions S."/>
        </authorList>
    </citation>
    <scope>NUCLEOTIDE SEQUENCE [LARGE SCALE GENOMIC DNA]</scope>
    <source>
        <strain evidence="2">DSM 27839</strain>
    </source>
</reference>
<gene>
    <name evidence="1" type="ORF">SAMN05444358_103331</name>
</gene>
<accession>A0A1H2ZSM4</accession>
<dbReference type="Proteomes" id="UP000183400">
    <property type="component" value="Unassembled WGS sequence"/>
</dbReference>
<keyword evidence="2" id="KW-1185">Reference proteome</keyword>
<dbReference type="EMBL" id="FNNP01000003">
    <property type="protein sequence ID" value="SDX19689.1"/>
    <property type="molecule type" value="Genomic_DNA"/>
</dbReference>
<dbReference type="STRING" id="985054.SAMN05444358_103331"/>
<sequence length="49" mass="5369">MSLKFNNSEDLRAAVAAETKEGLHRLVAALRDSDSDVKTRGQCRSGAHR</sequence>
<protein>
    <submittedName>
        <fullName evidence="1">Uncharacterized protein</fullName>
    </submittedName>
</protein>
<evidence type="ECO:0000313" key="1">
    <source>
        <dbReference type="EMBL" id="SDX19689.1"/>
    </source>
</evidence>
<proteinExistence type="predicted"/>
<name>A0A1H2ZSM4_9RHOB</name>
<dbReference type="AlphaFoldDB" id="A0A1H2ZSM4"/>
<evidence type="ECO:0000313" key="2">
    <source>
        <dbReference type="Proteomes" id="UP000183400"/>
    </source>
</evidence>
<organism evidence="1 2">
    <name type="scientific">Ruegeria halocynthiae</name>
    <dbReference type="NCBI Taxonomy" id="985054"/>
    <lineage>
        <taxon>Bacteria</taxon>
        <taxon>Pseudomonadati</taxon>
        <taxon>Pseudomonadota</taxon>
        <taxon>Alphaproteobacteria</taxon>
        <taxon>Rhodobacterales</taxon>
        <taxon>Roseobacteraceae</taxon>
        <taxon>Ruegeria</taxon>
    </lineage>
</organism>